<feature type="transmembrane region" description="Helical" evidence="5">
    <location>
        <begin position="26"/>
        <end position="48"/>
    </location>
</feature>
<evidence type="ECO:0000256" key="5">
    <source>
        <dbReference type="HAMAP-Rule" id="MF_00708"/>
    </source>
</evidence>
<evidence type="ECO:0000313" key="6">
    <source>
        <dbReference type="EMBL" id="CRK85496.1"/>
    </source>
</evidence>
<comment type="function">
    <text evidence="5">Two distinct, membrane-bound, FAD-containing enzymes are responsible for the catalysis of fumarate and succinate interconversion; fumarate reductase is used in anaerobic growth, and succinate dehydrogenase is used in aerobic growth. Anchors the catalytic components of the fumarate reductase complex to the cell inner membrane, binds quinones.</text>
</comment>
<keyword evidence="3 5" id="KW-1133">Transmembrane helix</keyword>
<name>A0A0M6W7W8_9GAMM</name>
<keyword evidence="1 5" id="KW-1003">Cell membrane</keyword>
<dbReference type="GO" id="GO:0045283">
    <property type="term" value="C:fumarate reductase complex"/>
    <property type="evidence" value="ECO:0007669"/>
    <property type="project" value="UniProtKB-UniRule"/>
</dbReference>
<proteinExistence type="inferred from homology"/>
<dbReference type="InterPro" id="IPR034804">
    <property type="entry name" value="SQR/QFR_C/D"/>
</dbReference>
<sequence>MTIKRKPYIREIKSDWWRKNNFYKLYMMRECTSIFQIWFSFLVLYGIFMLKNGEKSWFIFINFLNNPIVYIINTITLIAMLIHTITWFNLVPKAINIIINDIKISEKTITKFFWGITMLLAAIILIVLL</sequence>
<comment type="subunit">
    <text evidence="5">Part of an enzyme complex containing four subunits: a flavoprotein (FrdA), an iron-sulfur protein (FrdB), and two hydrophobic anchor proteins (FrdC and FrdD).</text>
</comment>
<dbReference type="SUPFAM" id="SSF81343">
    <property type="entry name" value="Fumarate reductase respiratory complex transmembrane subunits"/>
    <property type="match status" value="1"/>
</dbReference>
<dbReference type="GO" id="GO:0005886">
    <property type="term" value="C:plasma membrane"/>
    <property type="evidence" value="ECO:0007669"/>
    <property type="project" value="UniProtKB-SubCell"/>
</dbReference>
<evidence type="ECO:0000256" key="3">
    <source>
        <dbReference type="ARBA" id="ARBA00022989"/>
    </source>
</evidence>
<dbReference type="AlphaFoldDB" id="A0A0M6W7W8"/>
<dbReference type="Proteomes" id="UP000242301">
    <property type="component" value="Unassembled WGS sequence"/>
</dbReference>
<keyword evidence="7" id="KW-1185">Reference proteome</keyword>
<dbReference type="HAMAP" id="MF_00708">
    <property type="entry name" value="Fumarate_red_C"/>
    <property type="match status" value="1"/>
</dbReference>
<dbReference type="EMBL" id="CVRF01000001">
    <property type="protein sequence ID" value="CRK85496.1"/>
    <property type="molecule type" value="Genomic_DNA"/>
</dbReference>
<evidence type="ECO:0000313" key="7">
    <source>
        <dbReference type="Proteomes" id="UP000242301"/>
    </source>
</evidence>
<reference evidence="7" key="1">
    <citation type="submission" date="2015-05" db="EMBL/GenBank/DDBJ databases">
        <authorList>
            <person name="Manzano-Marin A."/>
        </authorList>
    </citation>
    <scope>NUCLEOTIDE SEQUENCE [LARGE SCALE GENOMIC DNA]</scope>
    <source>
        <strain evidence="7">officinalis</strain>
    </source>
</reference>
<keyword evidence="2 5" id="KW-0812">Transmembrane</keyword>
<comment type="similarity">
    <text evidence="5">Belongs to the FrdC family.</text>
</comment>
<gene>
    <name evidence="5 6" type="primary">frdC</name>
    <name evidence="6" type="ORF">SOFFGTOCOR_0050</name>
</gene>
<dbReference type="Pfam" id="PF02300">
    <property type="entry name" value="Fumarate_red_C"/>
    <property type="match status" value="1"/>
</dbReference>
<dbReference type="NCBIfam" id="NF003445">
    <property type="entry name" value="PRK04987.1"/>
    <property type="match status" value="1"/>
</dbReference>
<dbReference type="InterPro" id="IPR003510">
    <property type="entry name" value="Fumarate_red_C"/>
</dbReference>
<feature type="transmembrane region" description="Helical" evidence="5">
    <location>
        <begin position="68"/>
        <end position="91"/>
    </location>
</feature>
<dbReference type="PIRSF" id="PIRSF000180">
    <property type="entry name" value="FrdC"/>
    <property type="match status" value="1"/>
</dbReference>
<evidence type="ECO:0000256" key="1">
    <source>
        <dbReference type="ARBA" id="ARBA00022475"/>
    </source>
</evidence>
<accession>A0A0M6W7W8</accession>
<comment type="subcellular location">
    <subcellularLocation>
        <location evidence="5">Cell membrane</location>
        <topology evidence="5">Multi-pass membrane protein</topology>
    </subcellularLocation>
</comment>
<evidence type="ECO:0000256" key="4">
    <source>
        <dbReference type="ARBA" id="ARBA00023136"/>
    </source>
</evidence>
<dbReference type="STRING" id="1715285.SOFFGTOCOR_0050"/>
<dbReference type="GO" id="GO:0000104">
    <property type="term" value="F:succinate dehydrogenase activity"/>
    <property type="evidence" value="ECO:0007669"/>
    <property type="project" value="UniProtKB-UniRule"/>
</dbReference>
<feature type="transmembrane region" description="Helical" evidence="5">
    <location>
        <begin position="112"/>
        <end position="128"/>
    </location>
</feature>
<dbReference type="Gene3D" id="1.20.1300.10">
    <property type="entry name" value="Fumarate reductase/succinate dehydrogenase, transmembrane subunit"/>
    <property type="match status" value="1"/>
</dbReference>
<organism evidence="6 7">
    <name type="scientific">Candidatus Providencia siddallii</name>
    <dbReference type="NCBI Taxonomy" id="1715285"/>
    <lineage>
        <taxon>Bacteria</taxon>
        <taxon>Pseudomonadati</taxon>
        <taxon>Pseudomonadota</taxon>
        <taxon>Gammaproteobacteria</taxon>
        <taxon>Enterobacterales</taxon>
        <taxon>Morganellaceae</taxon>
        <taxon>Providencia</taxon>
    </lineage>
</organism>
<keyword evidence="4 5" id="KW-0472">Membrane</keyword>
<protein>
    <recommendedName>
        <fullName evidence="5">Fumarate reductase subunit C</fullName>
    </recommendedName>
    <alternativeName>
        <fullName evidence="5">Fumarate reductase 15 kDa hydrophobic protein</fullName>
    </alternativeName>
    <alternativeName>
        <fullName evidence="5">Quinol-fumarate reductase subunit C</fullName>
        <shortName evidence="5">QFR subunit C</shortName>
    </alternativeName>
</protein>
<evidence type="ECO:0000256" key="2">
    <source>
        <dbReference type="ARBA" id="ARBA00022692"/>
    </source>
</evidence>